<dbReference type="GO" id="GO:0005524">
    <property type="term" value="F:ATP binding"/>
    <property type="evidence" value="ECO:0007669"/>
    <property type="project" value="UniProtKB-KW"/>
</dbReference>
<dbReference type="Gene3D" id="2.40.50.140">
    <property type="entry name" value="Nucleic acid-binding proteins"/>
    <property type="match status" value="1"/>
</dbReference>
<dbReference type="NCBIfam" id="TIGR02779">
    <property type="entry name" value="NHEJ_ligase_lig"/>
    <property type="match status" value="1"/>
</dbReference>
<dbReference type="KEGG" id="otk:C6570_11240"/>
<reference evidence="23 24" key="1">
    <citation type="submission" date="2018-03" db="EMBL/GenBank/DDBJ databases">
        <title>Genome sequencing of Ottowia sp.</title>
        <authorList>
            <person name="Kim S.-J."/>
            <person name="Heo J."/>
            <person name="Kwon S.-W."/>
        </authorList>
    </citation>
    <scope>NUCLEOTIDE SEQUENCE [LARGE SCALE GENOMIC DNA]</scope>
    <source>
        <strain evidence="23 24">KADR8-3</strain>
    </source>
</reference>
<dbReference type="PROSITE" id="PS50160">
    <property type="entry name" value="DNA_LIGASE_A3"/>
    <property type="match status" value="1"/>
</dbReference>
<keyword evidence="24" id="KW-1185">Reference proteome</keyword>
<evidence type="ECO:0000256" key="2">
    <source>
        <dbReference type="ARBA" id="ARBA00012727"/>
    </source>
</evidence>
<evidence type="ECO:0000256" key="17">
    <source>
        <dbReference type="ARBA" id="ARBA00023211"/>
    </source>
</evidence>
<dbReference type="Proteomes" id="UP000239709">
    <property type="component" value="Chromosome"/>
</dbReference>
<keyword evidence="7" id="KW-0479">Metal-binding</keyword>
<dbReference type="PANTHER" id="PTHR42705:SF2">
    <property type="entry name" value="BIFUNCTIONAL NON-HOMOLOGOUS END JOINING PROTEIN LIGD"/>
    <property type="match status" value="1"/>
</dbReference>
<dbReference type="SUPFAM" id="SSF56091">
    <property type="entry name" value="DNA ligase/mRNA capping enzyme, catalytic domain"/>
    <property type="match status" value="1"/>
</dbReference>
<evidence type="ECO:0000256" key="12">
    <source>
        <dbReference type="ARBA" id="ARBA00022840"/>
    </source>
</evidence>
<keyword evidence="6" id="KW-0540">Nuclease</keyword>
<dbReference type="Pfam" id="PF01068">
    <property type="entry name" value="DNA_ligase_A_M"/>
    <property type="match status" value="1"/>
</dbReference>
<evidence type="ECO:0000256" key="11">
    <source>
        <dbReference type="ARBA" id="ARBA00022839"/>
    </source>
</evidence>
<dbReference type="Pfam" id="PF21686">
    <property type="entry name" value="LigD_Prim-Pol"/>
    <property type="match status" value="1"/>
</dbReference>
<dbReference type="Pfam" id="PF04679">
    <property type="entry name" value="DNA_ligase_A_C"/>
    <property type="match status" value="1"/>
</dbReference>
<evidence type="ECO:0000256" key="9">
    <source>
        <dbReference type="ARBA" id="ARBA00022763"/>
    </source>
</evidence>
<dbReference type="CDD" id="cd07906">
    <property type="entry name" value="Adenylation_DNA_ligase_LigD_LigC"/>
    <property type="match status" value="1"/>
</dbReference>
<keyword evidence="14" id="KW-0238">DNA-binding</keyword>
<dbReference type="InterPro" id="IPR014143">
    <property type="entry name" value="NHEJ_ligase_prk"/>
</dbReference>
<name>A0A2S0MG11_9BURK</name>
<dbReference type="GO" id="GO:0004527">
    <property type="term" value="F:exonuclease activity"/>
    <property type="evidence" value="ECO:0007669"/>
    <property type="project" value="UniProtKB-KW"/>
</dbReference>
<evidence type="ECO:0000256" key="19">
    <source>
        <dbReference type="ARBA" id="ARBA00029943"/>
    </source>
</evidence>
<dbReference type="CDD" id="cd07971">
    <property type="entry name" value="OBF_DNA_ligase_LigD"/>
    <property type="match status" value="1"/>
</dbReference>
<dbReference type="InterPro" id="IPR012310">
    <property type="entry name" value="DNA_ligase_ATP-dep_cent"/>
</dbReference>
<evidence type="ECO:0000256" key="20">
    <source>
        <dbReference type="ARBA" id="ARBA00034003"/>
    </source>
</evidence>
<dbReference type="GO" id="GO:0046872">
    <property type="term" value="F:metal ion binding"/>
    <property type="evidence" value="ECO:0007669"/>
    <property type="project" value="UniProtKB-KW"/>
</dbReference>
<dbReference type="AlphaFoldDB" id="A0A2S0MG11"/>
<dbReference type="InterPro" id="IPR012340">
    <property type="entry name" value="NA-bd_OB-fold"/>
</dbReference>
<evidence type="ECO:0000259" key="22">
    <source>
        <dbReference type="PROSITE" id="PS50160"/>
    </source>
</evidence>
<evidence type="ECO:0000256" key="16">
    <source>
        <dbReference type="ARBA" id="ARBA00023204"/>
    </source>
</evidence>
<dbReference type="SUPFAM" id="SSF50249">
    <property type="entry name" value="Nucleic acid-binding proteins"/>
    <property type="match status" value="1"/>
</dbReference>
<dbReference type="Gene3D" id="3.90.920.10">
    <property type="entry name" value="DNA primase, PRIM domain"/>
    <property type="match status" value="1"/>
</dbReference>
<dbReference type="GO" id="GO:0003677">
    <property type="term" value="F:DNA binding"/>
    <property type="evidence" value="ECO:0007669"/>
    <property type="project" value="UniProtKB-KW"/>
</dbReference>
<keyword evidence="3 23" id="KW-0436">Ligase</keyword>
<keyword evidence="8" id="KW-0547">Nucleotide-binding</keyword>
<evidence type="ECO:0000256" key="15">
    <source>
        <dbReference type="ARBA" id="ARBA00023172"/>
    </source>
</evidence>
<dbReference type="EMBL" id="CP027666">
    <property type="protein sequence ID" value="AVO34737.1"/>
    <property type="molecule type" value="Genomic_DNA"/>
</dbReference>
<evidence type="ECO:0000256" key="21">
    <source>
        <dbReference type="SAM" id="MobiDB-lite"/>
    </source>
</evidence>
<keyword evidence="15" id="KW-0233">DNA recombination</keyword>
<evidence type="ECO:0000256" key="1">
    <source>
        <dbReference type="ARBA" id="ARBA00001936"/>
    </source>
</evidence>
<dbReference type="RefSeq" id="WP_106703289.1">
    <property type="nucleotide sequence ID" value="NZ_CP027666.1"/>
</dbReference>
<evidence type="ECO:0000256" key="18">
    <source>
        <dbReference type="ARBA" id="ARBA00023268"/>
    </source>
</evidence>
<dbReference type="GO" id="GO:0006310">
    <property type="term" value="P:DNA recombination"/>
    <property type="evidence" value="ECO:0007669"/>
    <property type="project" value="UniProtKB-KW"/>
</dbReference>
<dbReference type="NCBIfam" id="TIGR02776">
    <property type="entry name" value="NHEJ_ligase_prk"/>
    <property type="match status" value="1"/>
</dbReference>
<dbReference type="Gene3D" id="3.30.470.30">
    <property type="entry name" value="DNA ligase/mRNA capping enzyme"/>
    <property type="match status" value="1"/>
</dbReference>
<keyword evidence="17" id="KW-0464">Manganese</keyword>
<dbReference type="NCBIfam" id="TIGR02777">
    <property type="entry name" value="LigD_PE_dom"/>
    <property type="match status" value="1"/>
</dbReference>
<evidence type="ECO:0000256" key="4">
    <source>
        <dbReference type="ARBA" id="ARBA00022679"/>
    </source>
</evidence>
<keyword evidence="18" id="KW-0511">Multifunctional enzyme</keyword>
<keyword evidence="13" id="KW-0239">DNA-directed DNA polymerase</keyword>
<keyword evidence="11" id="KW-0269">Exonuclease</keyword>
<evidence type="ECO:0000256" key="5">
    <source>
        <dbReference type="ARBA" id="ARBA00022695"/>
    </source>
</evidence>
<dbReference type="NCBIfam" id="TIGR02778">
    <property type="entry name" value="ligD_pol"/>
    <property type="match status" value="1"/>
</dbReference>
<dbReference type="InterPro" id="IPR052171">
    <property type="entry name" value="NHEJ_LigD"/>
</dbReference>
<keyword evidence="10" id="KW-0378">Hydrolase</keyword>
<evidence type="ECO:0000313" key="24">
    <source>
        <dbReference type="Proteomes" id="UP000239709"/>
    </source>
</evidence>
<dbReference type="InterPro" id="IPR033651">
    <property type="entry name" value="PaeLigD_Pol-like"/>
</dbReference>
<feature type="region of interest" description="Disordered" evidence="21">
    <location>
        <begin position="1"/>
        <end position="57"/>
    </location>
</feature>
<keyword evidence="16" id="KW-0234">DNA repair</keyword>
<dbReference type="PANTHER" id="PTHR42705">
    <property type="entry name" value="BIFUNCTIONAL NON-HOMOLOGOUS END JOINING PROTEIN LIGD"/>
    <property type="match status" value="1"/>
</dbReference>
<gene>
    <name evidence="23" type="primary">ligD</name>
    <name evidence="23" type="ORF">C6570_11240</name>
</gene>
<protein>
    <recommendedName>
        <fullName evidence="2">DNA ligase (ATP)</fullName>
        <ecNumber evidence="2">6.5.1.1</ecNumber>
    </recommendedName>
    <alternativeName>
        <fullName evidence="19">NHEJ DNA polymerase</fullName>
    </alternativeName>
</protein>
<evidence type="ECO:0000256" key="13">
    <source>
        <dbReference type="ARBA" id="ARBA00022932"/>
    </source>
</evidence>
<feature type="compositionally biased region" description="Low complexity" evidence="21">
    <location>
        <begin position="256"/>
        <end position="269"/>
    </location>
</feature>
<sequence length="910" mass="97398">MPATRRAKAKSTQQKTRPAPVQIAPGATKSEASAPPSPLARYHAKRDFRRTPEPEGAVAAPAAEGLRYVIQKHWASHLHYDLRLELDGTMHSWAVPKGPSLDPADKRLAVQVEDHPIAYNRFEGQIPAGQYGAGRVIVWDRGSWSPVGDPVAGLAKGHLKFDLHGIKLRGRWALVRLKDANAKQPPWLLIKDRDGESRPPPYSVTDALPDSVGPSDEDARAAPASPPGALTPPLNTPANTASATPDAPGKAKRTRANPAPRPARASALPTDLAPQLAQARSAPPEDAAAWQWEMKFDGYRLLARVDATGAVRLVTRNGLDWSARMPEVARALAALGLAGGWLDGEVVMPGASGMPDFAALQRAFEARRTGDLVYYLFDAPWLRGTDLTDLPLAERRARLVAALPALAGNGTVRLSAVLPPEPRSLLASACGMGLEGVIGKRLDAPYRNGRSDAWIKLKCGQEDEFIIAGFTTGQGARAAQGHLGALVLAAHDPDHPQGPLRWAGNVGSGFTGAALAALQRRLAPLHRGSSPLAPGDQVPGRVQWVQPELVAQVRHAGITPQGHVRQAVYRGLREDKAASEVVLPQIDKPNQPLAQMQPTPAAIQSGASMDSDNVLVGQQLTHPERVIDPASGTTKLDLARYYATVAPLIQPHLLHRPVALLRAPDGLGGELFFQKHAQGQPLAGVTQLPAALDPGHAPLMAIDSAQALLAVVQMNTVELHTWNATADKIERPDRLVIDLDPGEGVPWAKVQEAAQLTRTLLTELALVPFLKTSGGKGLHVVVPIKRLYDWDAVKDFSRALTEHLARLMPDRFTAISGPKNRVGRIYPDYLRNGRGATTAAAWSARARPGMGVSVPIGWDELARVTGGAHWTVGTIGPRLRIGNAPWGDWASAARPIGAAARRLKSADTCR</sequence>
<comment type="catalytic activity">
    <reaction evidence="20">
        <text>ATP + (deoxyribonucleotide)n-3'-hydroxyl + 5'-phospho-(deoxyribonucleotide)m = (deoxyribonucleotide)n+m + AMP + diphosphate.</text>
        <dbReference type="EC" id="6.5.1.1"/>
    </reaction>
</comment>
<dbReference type="GO" id="GO:0003910">
    <property type="term" value="F:DNA ligase (ATP) activity"/>
    <property type="evidence" value="ECO:0007669"/>
    <property type="project" value="UniProtKB-EC"/>
</dbReference>
<evidence type="ECO:0000256" key="8">
    <source>
        <dbReference type="ARBA" id="ARBA00022741"/>
    </source>
</evidence>
<comment type="cofactor">
    <cofactor evidence="1">
        <name>Mn(2+)</name>
        <dbReference type="ChEBI" id="CHEBI:29035"/>
    </cofactor>
</comment>
<evidence type="ECO:0000313" key="23">
    <source>
        <dbReference type="EMBL" id="AVO34737.1"/>
    </source>
</evidence>
<feature type="domain" description="ATP-dependent DNA ligase family profile" evidence="22">
    <location>
        <begin position="365"/>
        <end position="458"/>
    </location>
</feature>
<dbReference type="InterPro" id="IPR014146">
    <property type="entry name" value="LigD_ligase_dom"/>
</dbReference>
<feature type="region of interest" description="Disordered" evidence="21">
    <location>
        <begin position="188"/>
        <end position="270"/>
    </location>
</feature>
<dbReference type="GO" id="GO:0003887">
    <property type="term" value="F:DNA-directed DNA polymerase activity"/>
    <property type="evidence" value="ECO:0007669"/>
    <property type="project" value="UniProtKB-KW"/>
</dbReference>
<dbReference type="GO" id="GO:0006281">
    <property type="term" value="P:DNA repair"/>
    <property type="evidence" value="ECO:0007669"/>
    <property type="project" value="UniProtKB-KW"/>
</dbReference>
<dbReference type="Gene3D" id="3.30.1490.70">
    <property type="match status" value="1"/>
</dbReference>
<keyword evidence="12" id="KW-0067">ATP-binding</keyword>
<dbReference type="EC" id="6.5.1.1" evidence="2"/>
<organism evidence="23 24">
    <name type="scientific">Ottowia oryzae</name>
    <dbReference type="NCBI Taxonomy" id="2109914"/>
    <lineage>
        <taxon>Bacteria</taxon>
        <taxon>Pseudomonadati</taxon>
        <taxon>Pseudomonadota</taxon>
        <taxon>Betaproteobacteria</taxon>
        <taxon>Burkholderiales</taxon>
        <taxon>Comamonadaceae</taxon>
        <taxon>Ottowia</taxon>
    </lineage>
</organism>
<dbReference type="CDD" id="cd04862">
    <property type="entry name" value="PaeLigD_Pol_like"/>
    <property type="match status" value="1"/>
</dbReference>
<accession>A0A2S0MG11</accession>
<keyword evidence="4" id="KW-0808">Transferase</keyword>
<dbReference type="OrthoDB" id="9802472at2"/>
<keyword evidence="5" id="KW-0548">Nucleotidyltransferase</keyword>
<dbReference type="InterPro" id="IPR014145">
    <property type="entry name" value="LigD_pol_dom"/>
</dbReference>
<proteinExistence type="predicted"/>
<evidence type="ECO:0000256" key="14">
    <source>
        <dbReference type="ARBA" id="ARBA00023125"/>
    </source>
</evidence>
<dbReference type="NCBIfam" id="NF004628">
    <property type="entry name" value="PRK05972.1"/>
    <property type="match status" value="1"/>
</dbReference>
<evidence type="ECO:0000256" key="6">
    <source>
        <dbReference type="ARBA" id="ARBA00022722"/>
    </source>
</evidence>
<keyword evidence="9" id="KW-0227">DNA damage</keyword>
<evidence type="ECO:0000256" key="10">
    <source>
        <dbReference type="ARBA" id="ARBA00022801"/>
    </source>
</evidence>
<evidence type="ECO:0000256" key="3">
    <source>
        <dbReference type="ARBA" id="ARBA00022598"/>
    </source>
</evidence>
<evidence type="ECO:0000256" key="7">
    <source>
        <dbReference type="ARBA" id="ARBA00022723"/>
    </source>
</evidence>
<dbReference type="InterPro" id="IPR012309">
    <property type="entry name" value="DNA_ligase_ATP-dep_C"/>
</dbReference>
<dbReference type="InterPro" id="IPR014144">
    <property type="entry name" value="LigD_PE_domain"/>
</dbReference>
<dbReference type="Pfam" id="PF13298">
    <property type="entry name" value="LigD_N"/>
    <property type="match status" value="1"/>
</dbReference>